<comment type="caution">
    <text evidence="5">The sequence shown here is derived from an EMBL/GenBank/DDBJ whole genome shotgun (WGS) entry which is preliminary data.</text>
</comment>
<dbReference type="Proteomes" id="UP001310248">
    <property type="component" value="Unassembled WGS sequence"/>
</dbReference>
<name>A0ABU7G207_9ALTE</name>
<dbReference type="SMART" id="SM00342">
    <property type="entry name" value="HTH_ARAC"/>
    <property type="match status" value="1"/>
</dbReference>
<evidence type="ECO:0000313" key="6">
    <source>
        <dbReference type="Proteomes" id="UP001310248"/>
    </source>
</evidence>
<reference evidence="6" key="1">
    <citation type="submission" date="2023-07" db="EMBL/GenBank/DDBJ databases">
        <title>Draft genome sequence of Agarivorans aestuarii strain ZMCS4, a CAZymes producing bacteria isolated from the marine brown algae Clodostephus spongiosus.</title>
        <authorList>
            <person name="Lorente B."/>
            <person name="Cabral C."/>
            <person name="Frias J."/>
            <person name="Faria J."/>
            <person name="Toubarro D."/>
        </authorList>
    </citation>
    <scope>NUCLEOTIDE SEQUENCE [LARGE SCALE GENOMIC DNA]</scope>
    <source>
        <strain evidence="6">ZMCS4</strain>
    </source>
</reference>
<evidence type="ECO:0000256" key="1">
    <source>
        <dbReference type="ARBA" id="ARBA00023015"/>
    </source>
</evidence>
<keyword evidence="3" id="KW-0804">Transcription</keyword>
<dbReference type="PANTHER" id="PTHR47894">
    <property type="entry name" value="HTH-TYPE TRANSCRIPTIONAL REGULATOR GADX"/>
    <property type="match status" value="1"/>
</dbReference>
<keyword evidence="1" id="KW-0805">Transcription regulation</keyword>
<feature type="domain" description="HTH araC/xylS-type" evidence="4">
    <location>
        <begin position="240"/>
        <end position="338"/>
    </location>
</feature>
<gene>
    <name evidence="5" type="ORF">SNR37_002640</name>
</gene>
<keyword evidence="6" id="KW-1185">Reference proteome</keyword>
<dbReference type="SUPFAM" id="SSF46689">
    <property type="entry name" value="Homeodomain-like"/>
    <property type="match status" value="1"/>
</dbReference>
<protein>
    <submittedName>
        <fullName evidence="5">Helix-turn-helix transcriptional regulator</fullName>
    </submittedName>
</protein>
<accession>A0ABU7G207</accession>
<sequence length="341" mass="39651">MDTMSNSQNTNITLVLRENVEFFASMFKEIDHKTYDLIRAAMIPSDIHSDADYEYLPETCLKNVLEILAQHLANDRLGWLFLRSCKETFVPRMLATISQTGTIKFALEQFCEALKHQSTDANLYLEQAGNTWWLVREKRGVNESWFKYAEMFSVICMAELLSSLSDEQWRPMQIGIQSYSIEDFAKLPSLEHAQFFTGRPVTAVEISEKMLFSPAAFKPHFQKSTSDTNLKAIEVLSFREQFALAIKPYLSMGKLPIKLAAEILRLNVRTLQRRLKAENIVYKQFIEELVFEQVEKQLQHNNESITQLANRFGYSDTAHFSRSFKRVYKQSPSCFRKQFQK</sequence>
<dbReference type="Pfam" id="PF12833">
    <property type="entry name" value="HTH_18"/>
    <property type="match status" value="1"/>
</dbReference>
<dbReference type="InterPro" id="IPR018060">
    <property type="entry name" value="HTH_AraC"/>
</dbReference>
<reference evidence="5 6" key="2">
    <citation type="submission" date="2023-12" db="EMBL/GenBank/DDBJ databases">
        <authorList>
            <consortium name="Cladostephus spongiosus"/>
            <person name="Lorente B."/>
            <person name="Cabral C."/>
            <person name="Frias J."/>
            <person name="Faria J."/>
            <person name="Toubarro D."/>
        </authorList>
    </citation>
    <scope>NUCLEOTIDE SEQUENCE [LARGE SCALE GENOMIC DNA]</scope>
    <source>
        <strain evidence="5 6">ZMCS4</strain>
    </source>
</reference>
<organism evidence="5 6">
    <name type="scientific">Agarivorans aestuarii</name>
    <dbReference type="NCBI Taxonomy" id="1563703"/>
    <lineage>
        <taxon>Bacteria</taxon>
        <taxon>Pseudomonadati</taxon>
        <taxon>Pseudomonadota</taxon>
        <taxon>Gammaproteobacteria</taxon>
        <taxon>Alteromonadales</taxon>
        <taxon>Alteromonadaceae</taxon>
        <taxon>Agarivorans</taxon>
    </lineage>
</organism>
<dbReference type="InterPro" id="IPR009057">
    <property type="entry name" value="Homeodomain-like_sf"/>
</dbReference>
<evidence type="ECO:0000313" key="5">
    <source>
        <dbReference type="EMBL" id="MEE1673226.1"/>
    </source>
</evidence>
<dbReference type="RefSeq" id="WP_329774568.1">
    <property type="nucleotide sequence ID" value="NZ_JAYDYW010000004.1"/>
</dbReference>
<dbReference type="EMBL" id="JAYDYW010000004">
    <property type="protein sequence ID" value="MEE1673226.1"/>
    <property type="molecule type" value="Genomic_DNA"/>
</dbReference>
<proteinExistence type="predicted"/>
<evidence type="ECO:0000256" key="3">
    <source>
        <dbReference type="ARBA" id="ARBA00023163"/>
    </source>
</evidence>
<dbReference type="PRINTS" id="PR00032">
    <property type="entry name" value="HTHARAC"/>
</dbReference>
<dbReference type="PANTHER" id="PTHR47894:SF4">
    <property type="entry name" value="HTH-TYPE TRANSCRIPTIONAL REGULATOR GADX"/>
    <property type="match status" value="1"/>
</dbReference>
<evidence type="ECO:0000259" key="4">
    <source>
        <dbReference type="PROSITE" id="PS01124"/>
    </source>
</evidence>
<dbReference type="Gene3D" id="1.10.10.60">
    <property type="entry name" value="Homeodomain-like"/>
    <property type="match status" value="1"/>
</dbReference>
<dbReference type="InterPro" id="IPR020449">
    <property type="entry name" value="Tscrpt_reg_AraC-type_HTH"/>
</dbReference>
<evidence type="ECO:0000256" key="2">
    <source>
        <dbReference type="ARBA" id="ARBA00023125"/>
    </source>
</evidence>
<keyword evidence="2" id="KW-0238">DNA-binding</keyword>
<dbReference type="PROSITE" id="PS01124">
    <property type="entry name" value="HTH_ARAC_FAMILY_2"/>
    <property type="match status" value="1"/>
</dbReference>